<dbReference type="Pfam" id="PF24366">
    <property type="entry name" value="DUF7522"/>
    <property type="match status" value="1"/>
</dbReference>
<evidence type="ECO:0008006" key="3">
    <source>
        <dbReference type="Google" id="ProtNLM"/>
    </source>
</evidence>
<dbReference type="Proteomes" id="UP000509667">
    <property type="component" value="Chromosome"/>
</dbReference>
<evidence type="ECO:0000313" key="2">
    <source>
        <dbReference type="Proteomes" id="UP000509667"/>
    </source>
</evidence>
<reference evidence="1 2" key="1">
    <citation type="submission" date="2020-07" db="EMBL/GenBank/DDBJ databases">
        <title>Halosimplex pelagicum sp. nov. and Halosimplex rubrum sp. nov., isolated from salted brown alga Laminaria, and emended description of the genus Halosimplex.</title>
        <authorList>
            <person name="Cui H."/>
        </authorList>
    </citation>
    <scope>NUCLEOTIDE SEQUENCE [LARGE SCALE GENOMIC DNA]</scope>
    <source>
        <strain evidence="1 2">R27</strain>
    </source>
</reference>
<sequence>MADERYQPLLQLVHSRAGDAFRGAVRYDADGWDALYLRDDVATEDLKNALPTITDRARANESIVPPEQYDRLGERQATVELHDRAAVLHFRESADSGIVVSLDREVAQGLGQFVNSCNAVLDGGQPRGADG</sequence>
<dbReference type="EMBL" id="CP058910">
    <property type="protein sequence ID" value="QLH78885.1"/>
    <property type="molecule type" value="Genomic_DNA"/>
</dbReference>
<accession>A0A7D5P6C5</accession>
<protein>
    <recommendedName>
        <fullName evidence="3">Roadblock/LC7 domain-containing protein</fullName>
    </recommendedName>
</protein>
<gene>
    <name evidence="1" type="ORF">HZS55_17005</name>
</gene>
<dbReference type="OrthoDB" id="199238at2157"/>
<proteinExistence type="predicted"/>
<keyword evidence="2" id="KW-1185">Reference proteome</keyword>
<dbReference type="RefSeq" id="WP_179908763.1">
    <property type="nucleotide sequence ID" value="NZ_CP058910.1"/>
</dbReference>
<dbReference type="KEGG" id="hrr:HZS55_17005"/>
<name>A0A7D5P6C5_9EURY</name>
<evidence type="ECO:0000313" key="1">
    <source>
        <dbReference type="EMBL" id="QLH78885.1"/>
    </source>
</evidence>
<dbReference type="InterPro" id="IPR055944">
    <property type="entry name" value="DUF7522"/>
</dbReference>
<organism evidence="1 2">
    <name type="scientific">Halosimplex rubrum</name>
    <dbReference type="NCBI Taxonomy" id="869889"/>
    <lineage>
        <taxon>Archaea</taxon>
        <taxon>Methanobacteriati</taxon>
        <taxon>Methanobacteriota</taxon>
        <taxon>Stenosarchaea group</taxon>
        <taxon>Halobacteria</taxon>
        <taxon>Halobacteriales</taxon>
        <taxon>Haloarculaceae</taxon>
        <taxon>Halosimplex</taxon>
    </lineage>
</organism>
<dbReference type="AlphaFoldDB" id="A0A7D5P6C5"/>
<dbReference type="GeneID" id="56079598"/>